<evidence type="ECO:0000313" key="3">
    <source>
        <dbReference type="Proteomes" id="UP000623681"/>
    </source>
</evidence>
<keyword evidence="1" id="KW-1133">Transmembrane helix</keyword>
<accession>A0A937FIP7</accession>
<organism evidence="2 3">
    <name type="scientific">Clostridium paridis</name>
    <dbReference type="NCBI Taxonomy" id="2803863"/>
    <lineage>
        <taxon>Bacteria</taxon>
        <taxon>Bacillati</taxon>
        <taxon>Bacillota</taxon>
        <taxon>Clostridia</taxon>
        <taxon>Eubacteriales</taxon>
        <taxon>Clostridiaceae</taxon>
        <taxon>Clostridium</taxon>
    </lineage>
</organism>
<keyword evidence="3" id="KW-1185">Reference proteome</keyword>
<dbReference type="EMBL" id="JAESWA010000022">
    <property type="protein sequence ID" value="MBL4932341.1"/>
    <property type="molecule type" value="Genomic_DNA"/>
</dbReference>
<feature type="transmembrane region" description="Helical" evidence="1">
    <location>
        <begin position="21"/>
        <end position="41"/>
    </location>
</feature>
<name>A0A937FIP7_9CLOT</name>
<comment type="caution">
    <text evidence="2">The sequence shown here is derived from an EMBL/GenBank/DDBJ whole genome shotgun (WGS) entry which is preliminary data.</text>
</comment>
<evidence type="ECO:0000256" key="1">
    <source>
        <dbReference type="SAM" id="Phobius"/>
    </source>
</evidence>
<proteinExistence type="predicted"/>
<keyword evidence="1" id="KW-0812">Transmembrane</keyword>
<evidence type="ECO:0000313" key="2">
    <source>
        <dbReference type="EMBL" id="MBL4932341.1"/>
    </source>
</evidence>
<protein>
    <submittedName>
        <fullName evidence="2">Uncharacterized protein</fullName>
    </submittedName>
</protein>
<dbReference type="RefSeq" id="WP_202767704.1">
    <property type="nucleotide sequence ID" value="NZ_JAESWA010000022.1"/>
</dbReference>
<dbReference type="AlphaFoldDB" id="A0A937FIP7"/>
<dbReference type="Proteomes" id="UP000623681">
    <property type="component" value="Unassembled WGS sequence"/>
</dbReference>
<keyword evidence="1" id="KW-0472">Membrane</keyword>
<reference evidence="2" key="1">
    <citation type="submission" date="2021-01" db="EMBL/GenBank/DDBJ databases">
        <title>Genome public.</title>
        <authorList>
            <person name="Liu C."/>
            <person name="Sun Q."/>
        </authorList>
    </citation>
    <scope>NUCLEOTIDE SEQUENCE</scope>
    <source>
        <strain evidence="2">YIM B02565</strain>
    </source>
</reference>
<sequence length="188" mass="20887">MSENNKHKGTEGTKGSKKVNIKLLLNSFAILSILIIVYLGGVMSESVATDTPIDSITKTTSKKFDDKSIKVDKIISTNDNIIGFYESQNSTGIIEFDRHKFLYNRFVPTKQYESTAKINTQIIGKYFIVFGDFSNINVSKIKITSNSKTEEAEISNGKDFAVFNLASENSTATYVLLDKDGNTISEIK</sequence>
<gene>
    <name evidence="2" type="ORF">JK634_11030</name>
</gene>